<evidence type="ECO:0000256" key="10">
    <source>
        <dbReference type="ARBA" id="ARBA00039381"/>
    </source>
</evidence>
<dbReference type="RefSeq" id="WP_256116363.1">
    <property type="nucleotide sequence ID" value="NZ_WHSB02000003.1"/>
</dbReference>
<dbReference type="EMBL" id="WHSB02000003">
    <property type="protein sequence ID" value="MCQ4630145.1"/>
    <property type="molecule type" value="Genomic_DNA"/>
</dbReference>
<name>A0ABT1R4N9_9HYPH</name>
<feature type="transmembrane region" description="Helical" evidence="11">
    <location>
        <begin position="85"/>
        <end position="102"/>
    </location>
</feature>
<keyword evidence="8 11" id="KW-0472">Membrane</keyword>
<feature type="transmembrane region" description="Helical" evidence="11">
    <location>
        <begin position="108"/>
        <end position="126"/>
    </location>
</feature>
<evidence type="ECO:0000256" key="6">
    <source>
        <dbReference type="ARBA" id="ARBA00022692"/>
    </source>
</evidence>
<comment type="function">
    <text evidence="9">Part of the ABC transporter complex LsrABCD involved in autoinducer 2 (AI-2) import. Probably responsible for the translocation of the substrate across the membrane.</text>
</comment>
<proteinExistence type="predicted"/>
<dbReference type="Proteomes" id="UP000996601">
    <property type="component" value="Unassembled WGS sequence"/>
</dbReference>
<dbReference type="PANTHER" id="PTHR32196:SF71">
    <property type="entry name" value="AUTOINDUCER 2 IMPORT SYSTEM PERMEASE PROTEIN LSRD"/>
    <property type="match status" value="1"/>
</dbReference>
<dbReference type="InterPro" id="IPR001851">
    <property type="entry name" value="ABC_transp_permease"/>
</dbReference>
<evidence type="ECO:0000256" key="11">
    <source>
        <dbReference type="SAM" id="Phobius"/>
    </source>
</evidence>
<feature type="transmembrane region" description="Helical" evidence="11">
    <location>
        <begin position="307"/>
        <end position="326"/>
    </location>
</feature>
<comment type="subunit">
    <text evidence="2">The complex is composed of two ATP-binding proteins (LsrA), two transmembrane proteins (LsrC and LsrD) and a solute-binding protein (LsrB).</text>
</comment>
<feature type="transmembrane region" description="Helical" evidence="11">
    <location>
        <begin position="28"/>
        <end position="47"/>
    </location>
</feature>
<gene>
    <name evidence="12" type="ORF">GB927_008875</name>
</gene>
<evidence type="ECO:0000256" key="2">
    <source>
        <dbReference type="ARBA" id="ARBA00011262"/>
    </source>
</evidence>
<keyword evidence="13" id="KW-1185">Reference proteome</keyword>
<evidence type="ECO:0000256" key="5">
    <source>
        <dbReference type="ARBA" id="ARBA00022519"/>
    </source>
</evidence>
<feature type="transmembrane region" description="Helical" evidence="11">
    <location>
        <begin position="59"/>
        <end position="78"/>
    </location>
</feature>
<evidence type="ECO:0000256" key="8">
    <source>
        <dbReference type="ARBA" id="ARBA00023136"/>
    </source>
</evidence>
<evidence type="ECO:0000256" key="3">
    <source>
        <dbReference type="ARBA" id="ARBA00022448"/>
    </source>
</evidence>
<feature type="transmembrane region" description="Helical" evidence="11">
    <location>
        <begin position="256"/>
        <end position="275"/>
    </location>
</feature>
<comment type="subcellular location">
    <subcellularLocation>
        <location evidence="1">Cell membrane</location>
        <topology evidence="1">Multi-pass membrane protein</topology>
    </subcellularLocation>
</comment>
<organism evidence="12 13">
    <name type="scientific">Shinella lacus</name>
    <dbReference type="NCBI Taxonomy" id="2654216"/>
    <lineage>
        <taxon>Bacteria</taxon>
        <taxon>Pseudomonadati</taxon>
        <taxon>Pseudomonadota</taxon>
        <taxon>Alphaproteobacteria</taxon>
        <taxon>Hyphomicrobiales</taxon>
        <taxon>Rhizobiaceae</taxon>
        <taxon>Shinella</taxon>
    </lineage>
</organism>
<comment type="caution">
    <text evidence="12">The sequence shown here is derived from an EMBL/GenBank/DDBJ whole genome shotgun (WGS) entry which is preliminary data.</text>
</comment>
<dbReference type="PANTHER" id="PTHR32196">
    <property type="entry name" value="ABC TRANSPORTER PERMEASE PROTEIN YPHD-RELATED-RELATED"/>
    <property type="match status" value="1"/>
</dbReference>
<feature type="transmembrane region" description="Helical" evidence="11">
    <location>
        <begin position="282"/>
        <end position="301"/>
    </location>
</feature>
<evidence type="ECO:0000256" key="7">
    <source>
        <dbReference type="ARBA" id="ARBA00022989"/>
    </source>
</evidence>
<evidence type="ECO:0000256" key="9">
    <source>
        <dbReference type="ARBA" id="ARBA00025439"/>
    </source>
</evidence>
<keyword evidence="7 11" id="KW-1133">Transmembrane helix</keyword>
<evidence type="ECO:0000256" key="1">
    <source>
        <dbReference type="ARBA" id="ARBA00004651"/>
    </source>
</evidence>
<keyword evidence="5" id="KW-0997">Cell inner membrane</keyword>
<dbReference type="CDD" id="cd06579">
    <property type="entry name" value="TM_PBP1_transp_AraH_like"/>
    <property type="match status" value="1"/>
</dbReference>
<feature type="transmembrane region" description="Helical" evidence="11">
    <location>
        <begin position="223"/>
        <end position="244"/>
    </location>
</feature>
<keyword evidence="4" id="KW-1003">Cell membrane</keyword>
<feature type="transmembrane region" description="Helical" evidence="11">
    <location>
        <begin position="138"/>
        <end position="159"/>
    </location>
</feature>
<dbReference type="Pfam" id="PF02653">
    <property type="entry name" value="BPD_transp_2"/>
    <property type="match status" value="1"/>
</dbReference>
<keyword evidence="6 11" id="KW-0812">Transmembrane</keyword>
<evidence type="ECO:0000313" key="13">
    <source>
        <dbReference type="Proteomes" id="UP000996601"/>
    </source>
</evidence>
<protein>
    <recommendedName>
        <fullName evidence="10">Autoinducer 2 import system permease protein LsrD</fullName>
    </recommendedName>
</protein>
<accession>A0ABT1R4N9</accession>
<evidence type="ECO:0000313" key="12">
    <source>
        <dbReference type="EMBL" id="MCQ4630145.1"/>
    </source>
</evidence>
<keyword evidence="3" id="KW-0813">Transport</keyword>
<evidence type="ECO:0000256" key="4">
    <source>
        <dbReference type="ARBA" id="ARBA00022475"/>
    </source>
</evidence>
<feature type="transmembrane region" description="Helical" evidence="11">
    <location>
        <begin position="179"/>
        <end position="197"/>
    </location>
</feature>
<reference evidence="12" key="1">
    <citation type="submission" date="2021-07" db="EMBL/GenBank/DDBJ databases">
        <title>Shinella sp. nov., a novel member of the genus Shinella from water.</title>
        <authorList>
            <person name="Deng Y."/>
        </authorList>
    </citation>
    <scope>NUCLEOTIDE SEQUENCE</scope>
    <source>
        <strain evidence="12">CPCC 100929</strain>
    </source>
</reference>
<sequence>MAKLEAANASPGAAATEKWSVRRLFSEWRELGIIAALIMTVLVFTAIDPEFLSSYNLVNIVLQASVTAILAMAVTFVIITGGIDLSIGTALALSAVVSGLLMSQGYPLPVVVLGTLATGALAGLFNGTIITLSGITPFVVTLGSMSIFSGLALIVSGGQTVYGIPPEFSDLLAGKIGPIPTPIVIAFVVLVVSSVVMRMTKLGEYLIALGGAREVARLAGIKVGFYTAIAYVISSSLAAVGAMVTVGRLGAADPALGADLLLPAIAAAVMGGADLNGGEGSMLGAVIGALLIATLQAGLTFLNVQAFYQQVAIGVVIILALLSNRLQKA</sequence>